<comment type="similarity">
    <text evidence="4">Belongs to the GART family.</text>
</comment>
<dbReference type="Pfam" id="PF00551">
    <property type="entry name" value="Formyl_trans_N"/>
    <property type="match status" value="1"/>
</dbReference>
<feature type="binding site" evidence="4">
    <location>
        <begin position="12"/>
        <end position="14"/>
    </location>
    <ligand>
        <name>N(1)-(5-phospho-beta-D-ribosyl)glycinamide</name>
        <dbReference type="ChEBI" id="CHEBI:143788"/>
    </ligand>
</feature>
<feature type="binding site" evidence="4">
    <location>
        <position position="107"/>
    </location>
    <ligand>
        <name>(6R)-10-formyltetrahydrofolate</name>
        <dbReference type="ChEBI" id="CHEBI:195366"/>
    </ligand>
</feature>
<dbReference type="PANTHER" id="PTHR43369:SF2">
    <property type="entry name" value="PHOSPHORIBOSYLGLYCINAMIDE FORMYLTRANSFERASE"/>
    <property type="match status" value="1"/>
</dbReference>
<feature type="binding site" evidence="4">
    <location>
        <begin position="90"/>
        <end position="93"/>
    </location>
    <ligand>
        <name>(6R)-10-formyltetrahydrofolate</name>
        <dbReference type="ChEBI" id="CHEBI:195366"/>
    </ligand>
</feature>
<feature type="domain" description="Formyl transferase N-terminal" evidence="5">
    <location>
        <begin position="3"/>
        <end position="180"/>
    </location>
</feature>
<dbReference type="GO" id="GO:0006189">
    <property type="term" value="P:'de novo' IMP biosynthetic process"/>
    <property type="evidence" value="ECO:0007669"/>
    <property type="project" value="UniProtKB-UniRule"/>
</dbReference>
<feature type="active site" description="Proton donor" evidence="4">
    <location>
        <position position="109"/>
    </location>
</feature>
<dbReference type="GO" id="GO:0005829">
    <property type="term" value="C:cytosol"/>
    <property type="evidence" value="ECO:0007669"/>
    <property type="project" value="TreeGrafter"/>
</dbReference>
<dbReference type="InterPro" id="IPR002376">
    <property type="entry name" value="Formyl_transf_N"/>
</dbReference>
<dbReference type="PATRIC" id="fig|331679.3.peg.1423"/>
<dbReference type="STRING" id="331679.IV81_GL001390"/>
<dbReference type="Proteomes" id="UP000051859">
    <property type="component" value="Unassembled WGS sequence"/>
</dbReference>
<sequence length="193" mass="21587">MANIAIFASGTGTNFVALDQHIQKSKLPIRIQCLICDQPTALVINEARKRNIPVWTHRLNEFESKKAYEMAILKELRQYKLDLIVLAGYMKIVTDVLLSAYPQSIVNLHPALLPAFPGKNGIEDAFNYGVKVTGVTVHWIDTGIDTGPIIAQEAVNILPDDSVESLAAKIHRVEHQLYFDSLCKVLRQRALIK</sequence>
<evidence type="ECO:0000256" key="1">
    <source>
        <dbReference type="ARBA" id="ARBA00005054"/>
    </source>
</evidence>
<dbReference type="CDD" id="cd08645">
    <property type="entry name" value="FMT_core_GART"/>
    <property type="match status" value="1"/>
</dbReference>
<feature type="site" description="Raises pKa of active site His" evidence="4">
    <location>
        <position position="145"/>
    </location>
</feature>
<dbReference type="HAMAP" id="MF_01930">
    <property type="entry name" value="PurN"/>
    <property type="match status" value="1"/>
</dbReference>
<comment type="pathway">
    <text evidence="1 4">Purine metabolism; IMP biosynthesis via de novo pathway; N(2)-formyl-N(1)-(5-phospho-D-ribosyl)glycinamide from N(1)-(5-phospho-D-ribosyl)glycinamide (10-formyl THF route): step 1/1.</text>
</comment>
<keyword evidence="3 4" id="KW-0658">Purine biosynthesis</keyword>
<comment type="caution">
    <text evidence="6">The sequence shown here is derived from an EMBL/GenBank/DDBJ whole genome shotgun (WGS) entry which is preliminary data.</text>
</comment>
<evidence type="ECO:0000259" key="5">
    <source>
        <dbReference type="Pfam" id="PF00551"/>
    </source>
</evidence>
<evidence type="ECO:0000313" key="6">
    <source>
        <dbReference type="EMBL" id="KRN94465.1"/>
    </source>
</evidence>
<dbReference type="EMBL" id="JQBX01000005">
    <property type="protein sequence ID" value="KRN94465.1"/>
    <property type="molecule type" value="Genomic_DNA"/>
</dbReference>
<dbReference type="UniPathway" id="UPA00074">
    <property type="reaction ID" value="UER00126"/>
</dbReference>
<comment type="catalytic activity">
    <reaction evidence="4">
        <text>N(1)-(5-phospho-beta-D-ribosyl)glycinamide + (6R)-10-formyltetrahydrofolate = N(2)-formyl-N(1)-(5-phospho-beta-D-ribosyl)glycinamide + (6S)-5,6,7,8-tetrahydrofolate + H(+)</text>
        <dbReference type="Rhea" id="RHEA:15053"/>
        <dbReference type="ChEBI" id="CHEBI:15378"/>
        <dbReference type="ChEBI" id="CHEBI:57453"/>
        <dbReference type="ChEBI" id="CHEBI:143788"/>
        <dbReference type="ChEBI" id="CHEBI:147286"/>
        <dbReference type="ChEBI" id="CHEBI:195366"/>
        <dbReference type="EC" id="2.1.2.2"/>
    </reaction>
</comment>
<proteinExistence type="inferred from homology"/>
<feature type="binding site" evidence="4">
    <location>
        <position position="65"/>
    </location>
    <ligand>
        <name>(6R)-10-formyltetrahydrofolate</name>
        <dbReference type="ChEBI" id="CHEBI:195366"/>
    </ligand>
</feature>
<dbReference type="EC" id="2.1.2.2" evidence="4"/>
<dbReference type="InterPro" id="IPR036477">
    <property type="entry name" value="Formyl_transf_N_sf"/>
</dbReference>
<protein>
    <recommendedName>
        <fullName evidence="4">Phosphoribosylglycinamide formyltransferase</fullName>
        <ecNumber evidence="4">2.1.2.2</ecNumber>
    </recommendedName>
    <alternativeName>
        <fullName evidence="4">5'-phosphoribosylglycinamide transformylase</fullName>
    </alternativeName>
    <alternativeName>
        <fullName evidence="4">GAR transformylase</fullName>
        <shortName evidence="4">GART</shortName>
    </alternativeName>
</protein>
<evidence type="ECO:0000256" key="4">
    <source>
        <dbReference type="HAMAP-Rule" id="MF_01930"/>
    </source>
</evidence>
<dbReference type="AlphaFoldDB" id="A0A0R2KYG1"/>
<gene>
    <name evidence="4" type="primary">purN</name>
    <name evidence="6" type="ORF">IV81_GL001390</name>
</gene>
<accession>A0A0R2KYG1</accession>
<evidence type="ECO:0000313" key="7">
    <source>
        <dbReference type="Proteomes" id="UP000051859"/>
    </source>
</evidence>
<evidence type="ECO:0000256" key="2">
    <source>
        <dbReference type="ARBA" id="ARBA00022679"/>
    </source>
</evidence>
<dbReference type="SUPFAM" id="SSF53328">
    <property type="entry name" value="Formyltransferase"/>
    <property type="match status" value="1"/>
</dbReference>
<keyword evidence="2 4" id="KW-0808">Transferase</keyword>
<comment type="function">
    <text evidence="4">Catalyzes the transfer of a formyl group from 10-formyltetrahydrofolate to 5-phospho-ribosyl-glycinamide (GAR), producing 5-phospho-ribosyl-N-formylglycinamide (FGAR) and tetrahydrofolate.</text>
</comment>
<organism evidence="6 7">
    <name type="scientific">Pediococcus stilesii</name>
    <dbReference type="NCBI Taxonomy" id="331679"/>
    <lineage>
        <taxon>Bacteria</taxon>
        <taxon>Bacillati</taxon>
        <taxon>Bacillota</taxon>
        <taxon>Bacilli</taxon>
        <taxon>Lactobacillales</taxon>
        <taxon>Lactobacillaceae</taxon>
        <taxon>Pediococcus</taxon>
    </lineage>
</organism>
<dbReference type="GO" id="GO:0004644">
    <property type="term" value="F:phosphoribosylglycinamide formyltransferase activity"/>
    <property type="evidence" value="ECO:0007669"/>
    <property type="project" value="UniProtKB-UniRule"/>
</dbReference>
<dbReference type="RefSeq" id="WP_057802248.1">
    <property type="nucleotide sequence ID" value="NZ_JQBX01000005.1"/>
</dbReference>
<dbReference type="InterPro" id="IPR004607">
    <property type="entry name" value="GART"/>
</dbReference>
<dbReference type="Gene3D" id="3.40.50.170">
    <property type="entry name" value="Formyl transferase, N-terminal domain"/>
    <property type="match status" value="1"/>
</dbReference>
<name>A0A0R2KYG1_9LACO</name>
<reference evidence="6 7" key="1">
    <citation type="journal article" date="2015" name="Genome Announc.">
        <title>Expanding the biotechnology potential of lactobacilli through comparative genomics of 213 strains and associated genera.</title>
        <authorList>
            <person name="Sun Z."/>
            <person name="Harris H.M."/>
            <person name="McCann A."/>
            <person name="Guo C."/>
            <person name="Argimon S."/>
            <person name="Zhang W."/>
            <person name="Yang X."/>
            <person name="Jeffery I.B."/>
            <person name="Cooney J.C."/>
            <person name="Kagawa T.F."/>
            <person name="Liu W."/>
            <person name="Song Y."/>
            <person name="Salvetti E."/>
            <person name="Wrobel A."/>
            <person name="Rasinkangas P."/>
            <person name="Parkhill J."/>
            <person name="Rea M.C."/>
            <person name="O'Sullivan O."/>
            <person name="Ritari J."/>
            <person name="Douillard F.P."/>
            <person name="Paul Ross R."/>
            <person name="Yang R."/>
            <person name="Briner A.E."/>
            <person name="Felis G.E."/>
            <person name="de Vos W.M."/>
            <person name="Barrangou R."/>
            <person name="Klaenhammer T.R."/>
            <person name="Caufield P.W."/>
            <person name="Cui Y."/>
            <person name="Zhang H."/>
            <person name="O'Toole P.W."/>
        </authorList>
    </citation>
    <scope>NUCLEOTIDE SEQUENCE [LARGE SCALE GENOMIC DNA]</scope>
    <source>
        <strain evidence="6 7">DSM 18001</strain>
    </source>
</reference>
<dbReference type="PANTHER" id="PTHR43369">
    <property type="entry name" value="PHOSPHORIBOSYLGLYCINAMIDE FORMYLTRANSFERASE"/>
    <property type="match status" value="1"/>
</dbReference>
<dbReference type="NCBIfam" id="TIGR00639">
    <property type="entry name" value="PurN"/>
    <property type="match status" value="1"/>
</dbReference>
<keyword evidence="7" id="KW-1185">Reference proteome</keyword>
<evidence type="ECO:0000256" key="3">
    <source>
        <dbReference type="ARBA" id="ARBA00022755"/>
    </source>
</evidence>